<gene>
    <name evidence="1" type="ORF">P344_00460</name>
</gene>
<dbReference type="RefSeq" id="WP_025316910.1">
    <property type="nucleotide sequence ID" value="NZ_CP002082.1"/>
</dbReference>
<reference evidence="1 2" key="1">
    <citation type="submission" date="2013-09" db="EMBL/GenBank/DDBJ databases">
        <title>Complete genome sequence of Spiroplasma mirum suckling mouse cataract agent.</title>
        <authorList>
            <person name="Landry C.A."/>
            <person name="Bastian F.O."/>
            <person name="Thune R.L."/>
        </authorList>
    </citation>
    <scope>NUCLEOTIDE SEQUENCE [LARGE SCALE GENOMIC DNA]</scope>
    <source>
        <strain evidence="1 2">SMCA</strain>
    </source>
</reference>
<accession>W0GNB2</accession>
<evidence type="ECO:0000313" key="1">
    <source>
        <dbReference type="EMBL" id="AHI57465.1"/>
    </source>
</evidence>
<evidence type="ECO:0008006" key="3">
    <source>
        <dbReference type="Google" id="ProtNLM"/>
    </source>
</evidence>
<dbReference type="KEGG" id="smir:SMM_0077"/>
<dbReference type="PATRIC" id="fig|838561.3.peg.89"/>
<dbReference type="KEGG" id="smia:P344_00460"/>
<name>W0GNB2_9MOLU</name>
<sequence length="59" mass="6671">MSKVVKTCPQLEQKLDSVHIQAINGSIFSPTSELFIRVDFALDKKTIAEVAHRLIDLFK</sequence>
<protein>
    <recommendedName>
        <fullName evidence="3">Aminotransferase class I/classII domain-containing protein</fullName>
    </recommendedName>
</protein>
<evidence type="ECO:0000313" key="2">
    <source>
        <dbReference type="Proteomes" id="UP000019260"/>
    </source>
</evidence>
<dbReference type="AlphaFoldDB" id="W0GNB2"/>
<dbReference type="HOGENOM" id="CLU_2958470_0_0_14"/>
<proteinExistence type="predicted"/>
<keyword evidence="2" id="KW-1185">Reference proteome</keyword>
<dbReference type="STRING" id="838561.P344_00460"/>
<dbReference type="EMBL" id="CP006720">
    <property type="protein sequence ID" value="AHI57465.1"/>
    <property type="molecule type" value="Genomic_DNA"/>
</dbReference>
<organism evidence="1 2">
    <name type="scientific">Spiroplasma mirum ATCC 29335</name>
    <dbReference type="NCBI Taxonomy" id="838561"/>
    <lineage>
        <taxon>Bacteria</taxon>
        <taxon>Bacillati</taxon>
        <taxon>Mycoplasmatota</taxon>
        <taxon>Mollicutes</taxon>
        <taxon>Entomoplasmatales</taxon>
        <taxon>Spiroplasmataceae</taxon>
        <taxon>Spiroplasma</taxon>
    </lineage>
</organism>
<dbReference type="Proteomes" id="UP000019260">
    <property type="component" value="Chromosome"/>
</dbReference>